<dbReference type="EMBL" id="AP024702">
    <property type="protein sequence ID" value="BCX46414.1"/>
    <property type="molecule type" value="Genomic_DNA"/>
</dbReference>
<accession>A0ABN6GYQ8</accession>
<keyword evidence="2" id="KW-1185">Reference proteome</keyword>
<organism evidence="1 2">
    <name type="scientific">Haloferula helveola</name>
    <dbReference type="NCBI Taxonomy" id="490095"/>
    <lineage>
        <taxon>Bacteria</taxon>
        <taxon>Pseudomonadati</taxon>
        <taxon>Verrucomicrobiota</taxon>
        <taxon>Verrucomicrobiia</taxon>
        <taxon>Verrucomicrobiales</taxon>
        <taxon>Verrucomicrobiaceae</taxon>
        <taxon>Haloferula</taxon>
    </lineage>
</organism>
<reference evidence="1 2" key="1">
    <citation type="submission" date="2021-06" db="EMBL/GenBank/DDBJ databases">
        <title>Complete genome of Haloferula helveola possessing various polysaccharide degrading enzymes.</title>
        <authorList>
            <person name="Takami H."/>
            <person name="Huang C."/>
            <person name="Hamasaki K."/>
        </authorList>
    </citation>
    <scope>NUCLEOTIDE SEQUENCE [LARGE SCALE GENOMIC DNA]</scope>
    <source>
        <strain evidence="1 2">CN-1</strain>
    </source>
</reference>
<evidence type="ECO:0000313" key="1">
    <source>
        <dbReference type="EMBL" id="BCX46414.1"/>
    </source>
</evidence>
<dbReference type="Proteomes" id="UP001374893">
    <property type="component" value="Chromosome"/>
</dbReference>
<sequence length="192" mass="22402">MHPLKLSLDRLHRILRVFQKEGDEVTVRRFRRNFEVYDWELEQAAELGWLAIETRKPKTGRPSIVARKLSNSPTAKLPPRRSVIGRGISIRHQRFVEHYLCGGGFLSKPNARRAYRLTYPEARSLSGIDASANRLFRHPDVLAYLAWVRACSGSEIPWQARQKHPLTRQEIIETLRAHGCWMRVRQCYTSCR</sequence>
<evidence type="ECO:0000313" key="2">
    <source>
        <dbReference type="Proteomes" id="UP001374893"/>
    </source>
</evidence>
<name>A0ABN6GYQ8_9BACT</name>
<proteinExistence type="predicted"/>
<protein>
    <submittedName>
        <fullName evidence="1">Uncharacterized protein</fullName>
    </submittedName>
</protein>
<gene>
    <name evidence="1" type="ORF">HAHE_03220</name>
</gene>